<accession>A0A367LTB1</accession>
<feature type="non-terminal residue" evidence="1">
    <location>
        <position position="1"/>
    </location>
</feature>
<sequence length="43" mass="4941">ELGGKRLFLHAAQLRVPLPDGQVLELEAPVDEMWQRSLERLND</sequence>
<dbReference type="Proteomes" id="UP000253594">
    <property type="component" value="Unassembled WGS sequence"/>
</dbReference>
<comment type="caution">
    <text evidence="1">The sequence shown here is derived from an EMBL/GenBank/DDBJ whole genome shotgun (WGS) entry which is preliminary data.</text>
</comment>
<dbReference type="EMBL" id="QORE01004298">
    <property type="protein sequence ID" value="RCI62524.1"/>
    <property type="molecule type" value="Genomic_DNA"/>
</dbReference>
<proteinExistence type="predicted"/>
<dbReference type="AlphaFoldDB" id="A0A367LTB1"/>
<evidence type="ECO:0000313" key="2">
    <source>
        <dbReference type="Proteomes" id="UP000253594"/>
    </source>
</evidence>
<gene>
    <name evidence="1" type="ORF">DT376_45890</name>
</gene>
<protein>
    <submittedName>
        <fullName evidence="1">23S rRNA pseudouridine(955/2504/2580) synthase</fullName>
    </submittedName>
</protein>
<evidence type="ECO:0000313" key="1">
    <source>
        <dbReference type="EMBL" id="RCI62524.1"/>
    </source>
</evidence>
<organism evidence="1 2">
    <name type="scientific">Pseudomonas aeruginosa</name>
    <dbReference type="NCBI Taxonomy" id="287"/>
    <lineage>
        <taxon>Bacteria</taxon>
        <taxon>Pseudomonadati</taxon>
        <taxon>Pseudomonadota</taxon>
        <taxon>Gammaproteobacteria</taxon>
        <taxon>Pseudomonadales</taxon>
        <taxon>Pseudomonadaceae</taxon>
        <taxon>Pseudomonas</taxon>
    </lineage>
</organism>
<name>A0A367LTB1_PSEAI</name>
<reference evidence="1 2" key="1">
    <citation type="submission" date="2018-07" db="EMBL/GenBank/DDBJ databases">
        <title>Mechanisms of high-level aminoglycoside resistance among Gram-negative pathogens in Brazil.</title>
        <authorList>
            <person name="Ballaben A.S."/>
            <person name="Darini A.L.C."/>
            <person name="Doi Y."/>
        </authorList>
    </citation>
    <scope>NUCLEOTIDE SEQUENCE [LARGE SCALE GENOMIC DNA]</scope>
    <source>
        <strain evidence="1 2">B2-305</strain>
    </source>
</reference>